<dbReference type="Proteomes" id="UP000005408">
    <property type="component" value="Unassembled WGS sequence"/>
</dbReference>
<evidence type="ECO:0000313" key="2">
    <source>
        <dbReference type="Proteomes" id="UP000005408"/>
    </source>
</evidence>
<sequence length="198" mass="22995">MESVPSIEQFPLVSPEEDKEIRCNKTDIKAKQLLVRLDEEIRTKTDVLKQKHCKIFEDLKRITVKYGSNYRSRIINSEVEKSVCKAILNNRNPAVYIKSLTKDDKFKNHQFSQIHHVIGFVLDQCGATKEAISILHDMGISVTHSTILKKRKILVKQQEDRIKATAQAYTEQRKLILLGEAVIDSDSFKWMWSHLFRV</sequence>
<dbReference type="EnsemblMetazoa" id="G17464.1">
    <property type="protein sequence ID" value="G17464.1:cds"/>
    <property type="gene ID" value="G17464"/>
</dbReference>
<name>A0A8W8J6B5_MAGGI</name>
<organism evidence="1 2">
    <name type="scientific">Magallana gigas</name>
    <name type="common">Pacific oyster</name>
    <name type="synonym">Crassostrea gigas</name>
    <dbReference type="NCBI Taxonomy" id="29159"/>
    <lineage>
        <taxon>Eukaryota</taxon>
        <taxon>Metazoa</taxon>
        <taxon>Spiralia</taxon>
        <taxon>Lophotrochozoa</taxon>
        <taxon>Mollusca</taxon>
        <taxon>Bivalvia</taxon>
        <taxon>Autobranchia</taxon>
        <taxon>Pteriomorphia</taxon>
        <taxon>Ostreida</taxon>
        <taxon>Ostreoidea</taxon>
        <taxon>Ostreidae</taxon>
        <taxon>Magallana</taxon>
    </lineage>
</organism>
<protein>
    <submittedName>
        <fullName evidence="1">Uncharacterized protein</fullName>
    </submittedName>
</protein>
<evidence type="ECO:0000313" key="1">
    <source>
        <dbReference type="EnsemblMetazoa" id="G17464.1:cds"/>
    </source>
</evidence>
<keyword evidence="2" id="KW-1185">Reference proteome</keyword>
<accession>A0A8W8J6B5</accession>
<proteinExistence type="predicted"/>
<reference evidence="1" key="1">
    <citation type="submission" date="2022-08" db="UniProtKB">
        <authorList>
            <consortium name="EnsemblMetazoa"/>
        </authorList>
    </citation>
    <scope>IDENTIFICATION</scope>
    <source>
        <strain evidence="1">05x7-T-G4-1.051#20</strain>
    </source>
</reference>
<dbReference type="AlphaFoldDB" id="A0A8W8J6B5"/>